<dbReference type="PROSITE" id="PS50894">
    <property type="entry name" value="HPT"/>
    <property type="match status" value="1"/>
</dbReference>
<dbReference type="Gene3D" id="3.20.20.450">
    <property type="entry name" value="EAL domain"/>
    <property type="match status" value="1"/>
</dbReference>
<dbReference type="Gene3D" id="1.20.120.160">
    <property type="entry name" value="HPT domain"/>
    <property type="match status" value="1"/>
</dbReference>
<dbReference type="InterPro" id="IPR052155">
    <property type="entry name" value="Biofilm_reg_signaling"/>
</dbReference>
<evidence type="ECO:0000256" key="2">
    <source>
        <dbReference type="ARBA" id="ARBA00012282"/>
    </source>
</evidence>
<dbReference type="GO" id="GO:0004672">
    <property type="term" value="F:protein kinase activity"/>
    <property type="evidence" value="ECO:0007669"/>
    <property type="project" value="UniProtKB-ARBA"/>
</dbReference>
<feature type="domain" description="EAL" evidence="9">
    <location>
        <begin position="723"/>
        <end position="976"/>
    </location>
</feature>
<reference evidence="12 13" key="1">
    <citation type="journal article" date="2014" name="PLoS ONE">
        <title>Physiological and genomic features of a novel sulfur-oxidizing gammaproteobacterium belonging to a previously uncultivated symbiotic lineage isolated from a hydrothermal vent.</title>
        <authorList>
            <person name="Nunoura T."/>
            <person name="Takaki Y."/>
            <person name="Kazama H."/>
            <person name="Kakuta J."/>
            <person name="Shimamura S."/>
            <person name="Makita H."/>
            <person name="Hirai M."/>
            <person name="Miyazaki M."/>
            <person name="Takai K."/>
        </authorList>
    </citation>
    <scope>NUCLEOTIDE SEQUENCE [LARGE SCALE GENOMIC DNA]</scope>
    <source>
        <strain evidence="12 13">Hiromi1</strain>
    </source>
</reference>
<dbReference type="SUPFAM" id="SSF52172">
    <property type="entry name" value="CheY-like"/>
    <property type="match status" value="2"/>
</dbReference>
<dbReference type="SMART" id="SM00267">
    <property type="entry name" value="GGDEF"/>
    <property type="match status" value="1"/>
</dbReference>
<dbReference type="Proteomes" id="UP000031631">
    <property type="component" value="Chromosome"/>
</dbReference>
<dbReference type="EMBL" id="AP012273">
    <property type="protein sequence ID" value="BAO44311.1"/>
    <property type="molecule type" value="Genomic_DNA"/>
</dbReference>
<dbReference type="InterPro" id="IPR008207">
    <property type="entry name" value="Sig_transdc_His_kin_Hpt_dom"/>
</dbReference>
<evidence type="ECO:0000256" key="6">
    <source>
        <dbReference type="PROSITE-ProRule" id="PRU00110"/>
    </source>
</evidence>
<keyword evidence="4" id="KW-0902">Two-component regulatory system</keyword>
<sequence length="989" mass="111151">MDNHHLHATIGKHSSAESGVTVLLAEDNKVSQQIASVMLKSLGCDVDIVCNGEDAVQAHSRKKYDLVLMDYRMPGTDGLEATTRIRDMEEAAGIPPVPIIALTVSDDDRTRNACLAVGMDDFLSKPLKKQDLERKLAHWLMVWDCGLSSTHSQTRAIESTTKKKTLDGRAIERMRELEQETGSDILARTINHFLQQAPKDMNAVREALKDQDRKRLGFLAHNLKYYSATLGATKLTEQCRLLEKLSQAGSWDELMGLARDMDKNMPPTMDALREALEKQTGSSKHLASLSRTSHRERLLIVDDDQVFRKNTRDILSTAGYEVLEAAYGTKALSLALRHQPDLVLLDAVMENMDGYEVCTRMLKFPSLSDIPVIMVTGLDNHESVEKAYAAGASGFIIKPVNYPQLLQHIRFQLRASQNAKKLLENQEKLLSAQRMAGLGYWRWDSRADSLEISENLAAMLNLPAEEQQYSLDRYLAHVHSKDRNYLRSAIIATTAGDRMEPFNYQLVVKGRPNITVHQELEMAPNSTQVLLGTVQDITQKQATERRMHQLTTTDELTGLASRTCFYEYMTNTIHSAEKHQREFALLCLDLDGFKDINDSLGHNVGDKLLKAVARRLQCVVRETDFLARVSGDEFFILINEVNQKNDAAEVARRSLLAINRPVVLSTGELRPRCSIGIARYPKDGRDLHTLIKAADSAMYAAKNQGKHRYVFYEKTHTREAEQRLRMEQDLRRAIELDQLTLYYQPQIDLKQGKIVGVEALIRWQHPERGLIPPDQFIDLAEQIGMIRAIGDWVLKTACKQVADWQEKGVPELRMAVNISPLHFNDPSLLPAVESILEETGLSPSSLELEITENVVQTTENNIGIFQKLRDLGVRISIDDFGTGYSSLASLKSLPIDSLKIDRVFISNMFKDTNSTILLHSIVDLAHALGYLVVAEGVEQDQEVDVLRKTACDLVQGYLFSKPVPPEHIPQLATQHFMAGSKNKRLAACS</sequence>
<dbReference type="CDD" id="cd17546">
    <property type="entry name" value="REC_hyHK_CKI1_RcsC-like"/>
    <property type="match status" value="1"/>
</dbReference>
<dbReference type="NCBIfam" id="TIGR00254">
    <property type="entry name" value="GGDEF"/>
    <property type="match status" value="1"/>
</dbReference>
<keyword evidence="13" id="KW-1185">Reference proteome</keyword>
<dbReference type="GO" id="GO:0071111">
    <property type="term" value="F:cyclic-guanylate-specific phosphodiesterase activity"/>
    <property type="evidence" value="ECO:0007669"/>
    <property type="project" value="UniProtKB-EC"/>
</dbReference>
<dbReference type="PROSITE" id="PS50887">
    <property type="entry name" value="GGDEF"/>
    <property type="match status" value="1"/>
</dbReference>
<dbReference type="PROSITE" id="PS50110">
    <property type="entry name" value="RESPONSE_REGULATORY"/>
    <property type="match status" value="2"/>
</dbReference>
<evidence type="ECO:0000256" key="1">
    <source>
        <dbReference type="ARBA" id="ARBA00001946"/>
    </source>
</evidence>
<dbReference type="FunFam" id="3.30.70.270:FF:000001">
    <property type="entry name" value="Diguanylate cyclase domain protein"/>
    <property type="match status" value="1"/>
</dbReference>
<dbReference type="InterPro" id="IPR001789">
    <property type="entry name" value="Sig_transdc_resp-reg_receiver"/>
</dbReference>
<evidence type="ECO:0000256" key="4">
    <source>
        <dbReference type="ARBA" id="ARBA00023012"/>
    </source>
</evidence>
<dbReference type="InterPro" id="IPR035919">
    <property type="entry name" value="EAL_sf"/>
</dbReference>
<keyword evidence="3" id="KW-0973">c-di-GMP</keyword>
<dbReference type="KEGG" id="tbn:TBH_C1388"/>
<feature type="modified residue" description="Phosphohistidine" evidence="6">
    <location>
        <position position="221"/>
    </location>
</feature>
<evidence type="ECO:0000256" key="3">
    <source>
        <dbReference type="ARBA" id="ARBA00022636"/>
    </source>
</evidence>
<dbReference type="InterPro" id="IPR036641">
    <property type="entry name" value="HPT_dom_sf"/>
</dbReference>
<dbReference type="CDD" id="cd01948">
    <property type="entry name" value="EAL"/>
    <property type="match status" value="1"/>
</dbReference>
<dbReference type="InterPro" id="IPR035965">
    <property type="entry name" value="PAS-like_dom_sf"/>
</dbReference>
<dbReference type="SUPFAM" id="SSF55073">
    <property type="entry name" value="Nucleotide cyclase"/>
    <property type="match status" value="1"/>
</dbReference>
<dbReference type="PANTHER" id="PTHR44757">
    <property type="entry name" value="DIGUANYLATE CYCLASE DGCP"/>
    <property type="match status" value="1"/>
</dbReference>
<dbReference type="CDD" id="cd01949">
    <property type="entry name" value="GGDEF"/>
    <property type="match status" value="1"/>
</dbReference>
<accession>A0A7U6GIK9</accession>
<organism evidence="12 13">
    <name type="scientific">Thiolapillus brandeum</name>
    <dbReference type="NCBI Taxonomy" id="1076588"/>
    <lineage>
        <taxon>Bacteria</taxon>
        <taxon>Pseudomonadati</taxon>
        <taxon>Pseudomonadota</taxon>
        <taxon>Gammaproteobacteria</taxon>
        <taxon>Chromatiales</taxon>
        <taxon>Sedimenticolaceae</taxon>
        <taxon>Thiolapillus</taxon>
    </lineage>
</organism>
<dbReference type="PROSITE" id="PS50883">
    <property type="entry name" value="EAL"/>
    <property type="match status" value="1"/>
</dbReference>
<dbReference type="AlphaFoldDB" id="A0A7U6GIK9"/>
<dbReference type="FunFam" id="3.20.20.450:FF:000001">
    <property type="entry name" value="Cyclic di-GMP phosphodiesterase yahA"/>
    <property type="match status" value="1"/>
</dbReference>
<dbReference type="SMART" id="SM00448">
    <property type="entry name" value="REC"/>
    <property type="match status" value="2"/>
</dbReference>
<dbReference type="GO" id="GO:0071732">
    <property type="term" value="P:cellular response to nitric oxide"/>
    <property type="evidence" value="ECO:0007669"/>
    <property type="project" value="UniProtKB-ARBA"/>
</dbReference>
<dbReference type="InterPro" id="IPR011006">
    <property type="entry name" value="CheY-like_superfamily"/>
</dbReference>
<feature type="domain" description="GGDEF" evidence="10">
    <location>
        <begin position="581"/>
        <end position="714"/>
    </location>
</feature>
<dbReference type="Pfam" id="PF00072">
    <property type="entry name" value="Response_reg"/>
    <property type="match status" value="2"/>
</dbReference>
<evidence type="ECO:0000313" key="12">
    <source>
        <dbReference type="EMBL" id="BAO44311.1"/>
    </source>
</evidence>
<dbReference type="Gene3D" id="3.30.450.20">
    <property type="entry name" value="PAS domain"/>
    <property type="match status" value="1"/>
</dbReference>
<dbReference type="RefSeq" id="WP_052469961.1">
    <property type="nucleotide sequence ID" value="NZ_AP012273.1"/>
</dbReference>
<dbReference type="EC" id="3.1.4.52" evidence="2"/>
<evidence type="ECO:0000259" key="8">
    <source>
        <dbReference type="PROSITE" id="PS50110"/>
    </source>
</evidence>
<dbReference type="Pfam" id="PF00990">
    <property type="entry name" value="GGDEF"/>
    <property type="match status" value="1"/>
</dbReference>
<dbReference type="InterPro" id="IPR000160">
    <property type="entry name" value="GGDEF_dom"/>
</dbReference>
<dbReference type="InterPro" id="IPR001633">
    <property type="entry name" value="EAL_dom"/>
</dbReference>
<dbReference type="Pfam" id="PF00563">
    <property type="entry name" value="EAL"/>
    <property type="match status" value="1"/>
</dbReference>
<comment type="catalytic activity">
    <reaction evidence="5">
        <text>3',3'-c-di-GMP + H2O = 5'-phosphoguanylyl(3'-&gt;5')guanosine + H(+)</text>
        <dbReference type="Rhea" id="RHEA:24902"/>
        <dbReference type="ChEBI" id="CHEBI:15377"/>
        <dbReference type="ChEBI" id="CHEBI:15378"/>
        <dbReference type="ChEBI" id="CHEBI:58754"/>
        <dbReference type="ChEBI" id="CHEBI:58805"/>
        <dbReference type="EC" id="3.1.4.52"/>
    </reaction>
    <physiologicalReaction direction="left-to-right" evidence="5">
        <dbReference type="Rhea" id="RHEA:24903"/>
    </physiologicalReaction>
</comment>
<dbReference type="SUPFAM" id="SSF141868">
    <property type="entry name" value="EAL domain-like"/>
    <property type="match status" value="1"/>
</dbReference>
<dbReference type="Gene3D" id="3.40.50.2300">
    <property type="match status" value="2"/>
</dbReference>
<keyword evidence="7" id="KW-0597">Phosphoprotein</keyword>
<dbReference type="Gene3D" id="3.30.70.270">
    <property type="match status" value="1"/>
</dbReference>
<dbReference type="Pfam" id="PF01627">
    <property type="entry name" value="Hpt"/>
    <property type="match status" value="1"/>
</dbReference>
<feature type="domain" description="Response regulatory" evidence="8">
    <location>
        <begin position="297"/>
        <end position="413"/>
    </location>
</feature>
<evidence type="ECO:0000259" key="10">
    <source>
        <dbReference type="PROSITE" id="PS50887"/>
    </source>
</evidence>
<dbReference type="InterPro" id="IPR029787">
    <property type="entry name" value="Nucleotide_cyclase"/>
</dbReference>
<dbReference type="SUPFAM" id="SSF55785">
    <property type="entry name" value="PYP-like sensor domain (PAS domain)"/>
    <property type="match status" value="1"/>
</dbReference>
<dbReference type="SMART" id="SM00052">
    <property type="entry name" value="EAL"/>
    <property type="match status" value="1"/>
</dbReference>
<proteinExistence type="predicted"/>
<gene>
    <name evidence="12" type="ORF">TBH_C1388</name>
</gene>
<dbReference type="SUPFAM" id="SSF47226">
    <property type="entry name" value="Histidine-containing phosphotransfer domain, HPT domain"/>
    <property type="match status" value="1"/>
</dbReference>
<evidence type="ECO:0000256" key="7">
    <source>
        <dbReference type="PROSITE-ProRule" id="PRU00169"/>
    </source>
</evidence>
<dbReference type="PANTHER" id="PTHR44757:SF2">
    <property type="entry name" value="BIOFILM ARCHITECTURE MAINTENANCE PROTEIN MBAA"/>
    <property type="match status" value="1"/>
</dbReference>
<name>A0A7U6GIK9_9GAMM</name>
<evidence type="ECO:0000259" key="11">
    <source>
        <dbReference type="PROSITE" id="PS50894"/>
    </source>
</evidence>
<evidence type="ECO:0000313" key="13">
    <source>
        <dbReference type="Proteomes" id="UP000031631"/>
    </source>
</evidence>
<feature type="modified residue" description="4-aspartylphosphate" evidence="7">
    <location>
        <position position="70"/>
    </location>
</feature>
<feature type="domain" description="Response regulatory" evidence="8">
    <location>
        <begin position="21"/>
        <end position="140"/>
    </location>
</feature>
<feature type="modified residue" description="4-aspartylphosphate" evidence="7">
    <location>
        <position position="346"/>
    </location>
</feature>
<comment type="cofactor">
    <cofactor evidence="1">
        <name>Mg(2+)</name>
        <dbReference type="ChEBI" id="CHEBI:18420"/>
    </cofactor>
</comment>
<dbReference type="OrthoDB" id="9816034at2"/>
<evidence type="ECO:0000259" key="9">
    <source>
        <dbReference type="PROSITE" id="PS50883"/>
    </source>
</evidence>
<protein>
    <recommendedName>
        <fullName evidence="2">cyclic-guanylate-specific phosphodiesterase</fullName>
        <ecNumber evidence="2">3.1.4.52</ecNumber>
    </recommendedName>
</protein>
<evidence type="ECO:0000256" key="5">
    <source>
        <dbReference type="ARBA" id="ARBA00051114"/>
    </source>
</evidence>
<dbReference type="GO" id="GO:0000160">
    <property type="term" value="P:phosphorelay signal transduction system"/>
    <property type="evidence" value="ECO:0007669"/>
    <property type="project" value="UniProtKB-KW"/>
</dbReference>
<dbReference type="InterPro" id="IPR043128">
    <property type="entry name" value="Rev_trsase/Diguanyl_cyclase"/>
</dbReference>
<feature type="domain" description="HPt" evidence="11">
    <location>
        <begin position="182"/>
        <end position="279"/>
    </location>
</feature>